<gene>
    <name evidence="9" type="ORF">AMATHDRAFT_2951</name>
</gene>
<keyword evidence="6" id="KW-0539">Nucleus</keyword>
<reference evidence="9 10" key="1">
    <citation type="submission" date="2014-02" db="EMBL/GenBank/DDBJ databases">
        <title>Transposable element dynamics among asymbiotic and ectomycorrhizal Amanita fungi.</title>
        <authorList>
            <consortium name="DOE Joint Genome Institute"/>
            <person name="Hess J."/>
            <person name="Skrede I."/>
            <person name="Wolfe B."/>
            <person name="LaButti K."/>
            <person name="Ohm R.A."/>
            <person name="Grigoriev I.V."/>
            <person name="Pringle A."/>
        </authorList>
    </citation>
    <scope>NUCLEOTIDE SEQUENCE [LARGE SCALE GENOMIC DNA]</scope>
    <source>
        <strain evidence="9 10">SKay4041</strain>
    </source>
</reference>
<protein>
    <recommendedName>
        <fullName evidence="8">Transcriptional coactivator p15 (PC4) C-terminal domain-containing protein</fullName>
    </recommendedName>
</protein>
<comment type="subcellular location">
    <subcellularLocation>
        <location evidence="1">Nucleus</location>
    </subcellularLocation>
</comment>
<evidence type="ECO:0000256" key="4">
    <source>
        <dbReference type="ARBA" id="ARBA00023125"/>
    </source>
</evidence>
<name>A0A2A9NQ96_9AGAR</name>
<evidence type="ECO:0000256" key="5">
    <source>
        <dbReference type="ARBA" id="ARBA00023163"/>
    </source>
</evidence>
<feature type="region of interest" description="Disordered" evidence="7">
    <location>
        <begin position="1"/>
        <end position="77"/>
    </location>
</feature>
<organism evidence="9 10">
    <name type="scientific">Amanita thiersii Skay4041</name>
    <dbReference type="NCBI Taxonomy" id="703135"/>
    <lineage>
        <taxon>Eukaryota</taxon>
        <taxon>Fungi</taxon>
        <taxon>Dikarya</taxon>
        <taxon>Basidiomycota</taxon>
        <taxon>Agaricomycotina</taxon>
        <taxon>Agaricomycetes</taxon>
        <taxon>Agaricomycetidae</taxon>
        <taxon>Agaricales</taxon>
        <taxon>Pluteineae</taxon>
        <taxon>Amanitaceae</taxon>
        <taxon>Amanita</taxon>
    </lineage>
</organism>
<keyword evidence="4" id="KW-0238">DNA-binding</keyword>
<sequence length="144" mass="16105">MGKRKVIVSDDDLSSHSTDQASDNSPDEFLPLSKSKSSDKPSSTRNPRKITNPSDNDLPTVKKPRIHSTVHRSTDGESYIELGKKRRVTIRSFKGSPLIDIREYYPSEGVEKPGKKGISLTVEQWNIIKSNIAVIDKLLSDLKE</sequence>
<dbReference type="Gene3D" id="2.30.31.10">
    <property type="entry name" value="Transcriptional Coactivator Pc4, Chain A"/>
    <property type="match status" value="1"/>
</dbReference>
<keyword evidence="5" id="KW-0804">Transcription</keyword>
<evidence type="ECO:0000313" key="10">
    <source>
        <dbReference type="Proteomes" id="UP000242287"/>
    </source>
</evidence>
<evidence type="ECO:0000256" key="2">
    <source>
        <dbReference type="ARBA" id="ARBA00009001"/>
    </source>
</evidence>
<accession>A0A2A9NQ96</accession>
<dbReference type="InterPro" id="IPR009044">
    <property type="entry name" value="ssDNA-bd_transcriptional_reg"/>
</dbReference>
<dbReference type="Proteomes" id="UP000242287">
    <property type="component" value="Unassembled WGS sequence"/>
</dbReference>
<dbReference type="InterPro" id="IPR045125">
    <property type="entry name" value="Sub1/Tcp4-like"/>
</dbReference>
<evidence type="ECO:0000256" key="1">
    <source>
        <dbReference type="ARBA" id="ARBA00004123"/>
    </source>
</evidence>
<feature type="compositionally biased region" description="Polar residues" evidence="7">
    <location>
        <begin position="15"/>
        <end position="24"/>
    </location>
</feature>
<keyword evidence="10" id="KW-1185">Reference proteome</keyword>
<dbReference type="OrthoDB" id="2505440at2759"/>
<dbReference type="EMBL" id="KZ301987">
    <property type="protein sequence ID" value="PFH51494.1"/>
    <property type="molecule type" value="Genomic_DNA"/>
</dbReference>
<feature type="domain" description="Transcriptional coactivator p15 (PC4) C-terminal" evidence="8">
    <location>
        <begin position="80"/>
        <end position="130"/>
    </location>
</feature>
<evidence type="ECO:0000313" key="9">
    <source>
        <dbReference type="EMBL" id="PFH51494.1"/>
    </source>
</evidence>
<comment type="similarity">
    <text evidence="2">Belongs to the transcriptional coactivator PC4 family.</text>
</comment>
<dbReference type="GO" id="GO:0060261">
    <property type="term" value="P:positive regulation of transcription initiation by RNA polymerase II"/>
    <property type="evidence" value="ECO:0007669"/>
    <property type="project" value="InterPro"/>
</dbReference>
<evidence type="ECO:0000256" key="7">
    <source>
        <dbReference type="SAM" id="MobiDB-lite"/>
    </source>
</evidence>
<dbReference type="STRING" id="703135.A0A2A9NQ96"/>
<evidence type="ECO:0000256" key="3">
    <source>
        <dbReference type="ARBA" id="ARBA00023015"/>
    </source>
</evidence>
<dbReference type="AlphaFoldDB" id="A0A2A9NQ96"/>
<dbReference type="GO" id="GO:0005634">
    <property type="term" value="C:nucleus"/>
    <property type="evidence" value="ECO:0007669"/>
    <property type="project" value="UniProtKB-SubCell"/>
</dbReference>
<evidence type="ECO:0000259" key="8">
    <source>
        <dbReference type="Pfam" id="PF02229"/>
    </source>
</evidence>
<keyword evidence="3" id="KW-0805">Transcription regulation</keyword>
<dbReference type="SUPFAM" id="SSF54447">
    <property type="entry name" value="ssDNA-binding transcriptional regulator domain"/>
    <property type="match status" value="1"/>
</dbReference>
<proteinExistence type="inferred from homology"/>
<dbReference type="GO" id="GO:0003713">
    <property type="term" value="F:transcription coactivator activity"/>
    <property type="evidence" value="ECO:0007669"/>
    <property type="project" value="InterPro"/>
</dbReference>
<evidence type="ECO:0000256" key="6">
    <source>
        <dbReference type="ARBA" id="ARBA00023242"/>
    </source>
</evidence>
<dbReference type="GO" id="GO:0003677">
    <property type="term" value="F:DNA binding"/>
    <property type="evidence" value="ECO:0007669"/>
    <property type="project" value="UniProtKB-KW"/>
</dbReference>
<dbReference type="InterPro" id="IPR003173">
    <property type="entry name" value="PC4_C"/>
</dbReference>
<dbReference type="PANTHER" id="PTHR13215">
    <property type="entry name" value="RNA POLYMERASE II TRANSCRIPTIONAL COACTIVATOR"/>
    <property type="match status" value="1"/>
</dbReference>
<dbReference type="Pfam" id="PF02229">
    <property type="entry name" value="PC4"/>
    <property type="match status" value="1"/>
</dbReference>